<comment type="similarity">
    <text evidence="4">Belongs to the cytochrome P450 family.</text>
</comment>
<gene>
    <name evidence="14" type="ORF">D9757_010590</name>
</gene>
<protein>
    <recommendedName>
        <fullName evidence="16">Cytochrome P450</fullName>
    </recommendedName>
</protein>
<keyword evidence="9" id="KW-0560">Oxidoreductase</keyword>
<dbReference type="InterPro" id="IPR036396">
    <property type="entry name" value="Cyt_P450_sf"/>
</dbReference>
<evidence type="ECO:0000256" key="1">
    <source>
        <dbReference type="ARBA" id="ARBA00001971"/>
    </source>
</evidence>
<dbReference type="GO" id="GO:0016020">
    <property type="term" value="C:membrane"/>
    <property type="evidence" value="ECO:0007669"/>
    <property type="project" value="UniProtKB-SubCell"/>
</dbReference>
<evidence type="ECO:0000256" key="8">
    <source>
        <dbReference type="ARBA" id="ARBA00022989"/>
    </source>
</evidence>
<evidence type="ECO:0000313" key="15">
    <source>
        <dbReference type="Proteomes" id="UP000518752"/>
    </source>
</evidence>
<evidence type="ECO:0000313" key="14">
    <source>
        <dbReference type="EMBL" id="KAF5371911.1"/>
    </source>
</evidence>
<dbReference type="GO" id="GO:0004497">
    <property type="term" value="F:monooxygenase activity"/>
    <property type="evidence" value="ECO:0007669"/>
    <property type="project" value="UniProtKB-KW"/>
</dbReference>
<evidence type="ECO:0000256" key="10">
    <source>
        <dbReference type="ARBA" id="ARBA00023004"/>
    </source>
</evidence>
<proteinExistence type="inferred from homology"/>
<dbReference type="PANTHER" id="PTHR24305:SF166">
    <property type="entry name" value="CYTOCHROME P450 12A4, MITOCHONDRIAL-RELATED"/>
    <property type="match status" value="1"/>
</dbReference>
<dbReference type="PRINTS" id="PR00465">
    <property type="entry name" value="EP450IV"/>
</dbReference>
<dbReference type="InterPro" id="IPR001128">
    <property type="entry name" value="Cyt_P450"/>
</dbReference>
<evidence type="ECO:0000256" key="12">
    <source>
        <dbReference type="ARBA" id="ARBA00023136"/>
    </source>
</evidence>
<keyword evidence="8" id="KW-1133">Transmembrane helix</keyword>
<accession>A0A8H5GV89</accession>
<dbReference type="OrthoDB" id="1470350at2759"/>
<evidence type="ECO:0000256" key="2">
    <source>
        <dbReference type="ARBA" id="ARBA00004370"/>
    </source>
</evidence>
<dbReference type="PANTHER" id="PTHR24305">
    <property type="entry name" value="CYTOCHROME P450"/>
    <property type="match status" value="1"/>
</dbReference>
<keyword evidence="7 13" id="KW-0479">Metal-binding</keyword>
<dbReference type="AlphaFoldDB" id="A0A8H5GV89"/>
<reference evidence="14 15" key="1">
    <citation type="journal article" date="2020" name="ISME J.">
        <title>Uncovering the hidden diversity of litter-decomposition mechanisms in mushroom-forming fungi.</title>
        <authorList>
            <person name="Floudas D."/>
            <person name="Bentzer J."/>
            <person name="Ahren D."/>
            <person name="Johansson T."/>
            <person name="Persson P."/>
            <person name="Tunlid A."/>
        </authorList>
    </citation>
    <scope>NUCLEOTIDE SEQUENCE [LARGE SCALE GENOMIC DNA]</scope>
    <source>
        <strain evidence="14 15">CBS 406.79</strain>
    </source>
</reference>
<evidence type="ECO:0000256" key="4">
    <source>
        <dbReference type="ARBA" id="ARBA00010617"/>
    </source>
</evidence>
<keyword evidence="15" id="KW-1185">Reference proteome</keyword>
<evidence type="ECO:0000256" key="9">
    <source>
        <dbReference type="ARBA" id="ARBA00023002"/>
    </source>
</evidence>
<evidence type="ECO:0008006" key="16">
    <source>
        <dbReference type="Google" id="ProtNLM"/>
    </source>
</evidence>
<comment type="pathway">
    <text evidence="3">Secondary metabolite biosynthesis; terpenoid biosynthesis.</text>
</comment>
<dbReference type="PRINTS" id="PR00385">
    <property type="entry name" value="P450"/>
</dbReference>
<evidence type="ECO:0000256" key="11">
    <source>
        <dbReference type="ARBA" id="ARBA00023033"/>
    </source>
</evidence>
<dbReference type="Pfam" id="PF00067">
    <property type="entry name" value="p450"/>
    <property type="match status" value="1"/>
</dbReference>
<dbReference type="Gene3D" id="1.10.630.10">
    <property type="entry name" value="Cytochrome P450"/>
    <property type="match status" value="1"/>
</dbReference>
<keyword evidence="6" id="KW-0812">Transmembrane</keyword>
<sequence length="220" mass="24550">MDTTSSAMACILHLLSRHPEVQDKLRDELVQARQKNGGQDLSYDDLVSLPYLDAICRETLRLYSPVPTVSRLSQKDAVIPLSKPVLGLNGTEMHQVAVPKGTNVIVSIFNSNRNPDLWGKDANEWKPERWISPLPDSVIDARIPGVYSHLMTFIGGGRTCIGFQFSQLEMKVVMSILVEKFKFSPSAQDAATFWQMNSITAPVVGEDKRPQLPIRMSLVE</sequence>
<dbReference type="InterPro" id="IPR002403">
    <property type="entry name" value="Cyt_P450_E_grp-IV"/>
</dbReference>
<dbReference type="Proteomes" id="UP000518752">
    <property type="component" value="Unassembled WGS sequence"/>
</dbReference>
<feature type="binding site" description="axial binding residue" evidence="13">
    <location>
        <position position="160"/>
    </location>
    <ligand>
        <name>heme</name>
        <dbReference type="ChEBI" id="CHEBI:30413"/>
    </ligand>
    <ligandPart>
        <name>Fe</name>
        <dbReference type="ChEBI" id="CHEBI:18248"/>
    </ligandPart>
</feature>
<dbReference type="GO" id="GO:0005506">
    <property type="term" value="F:iron ion binding"/>
    <property type="evidence" value="ECO:0007669"/>
    <property type="project" value="InterPro"/>
</dbReference>
<comment type="subcellular location">
    <subcellularLocation>
        <location evidence="2">Membrane</location>
    </subcellularLocation>
</comment>
<keyword evidence="5 13" id="KW-0349">Heme</keyword>
<dbReference type="GO" id="GO:0020037">
    <property type="term" value="F:heme binding"/>
    <property type="evidence" value="ECO:0007669"/>
    <property type="project" value="InterPro"/>
</dbReference>
<name>A0A8H5GV89_9AGAR</name>
<organism evidence="14 15">
    <name type="scientific">Collybiopsis confluens</name>
    <dbReference type="NCBI Taxonomy" id="2823264"/>
    <lineage>
        <taxon>Eukaryota</taxon>
        <taxon>Fungi</taxon>
        <taxon>Dikarya</taxon>
        <taxon>Basidiomycota</taxon>
        <taxon>Agaricomycotina</taxon>
        <taxon>Agaricomycetes</taxon>
        <taxon>Agaricomycetidae</taxon>
        <taxon>Agaricales</taxon>
        <taxon>Marasmiineae</taxon>
        <taxon>Omphalotaceae</taxon>
        <taxon>Collybiopsis</taxon>
    </lineage>
</organism>
<keyword evidence="11" id="KW-0503">Monooxygenase</keyword>
<dbReference type="SUPFAM" id="SSF48264">
    <property type="entry name" value="Cytochrome P450"/>
    <property type="match status" value="1"/>
</dbReference>
<evidence type="ECO:0000256" key="5">
    <source>
        <dbReference type="ARBA" id="ARBA00022617"/>
    </source>
</evidence>
<dbReference type="GO" id="GO:0016705">
    <property type="term" value="F:oxidoreductase activity, acting on paired donors, with incorporation or reduction of molecular oxygen"/>
    <property type="evidence" value="ECO:0007669"/>
    <property type="project" value="InterPro"/>
</dbReference>
<dbReference type="EMBL" id="JAACJN010000114">
    <property type="protein sequence ID" value="KAF5371911.1"/>
    <property type="molecule type" value="Genomic_DNA"/>
</dbReference>
<keyword evidence="12" id="KW-0472">Membrane</keyword>
<dbReference type="InterPro" id="IPR050121">
    <property type="entry name" value="Cytochrome_P450_monoxygenase"/>
</dbReference>
<evidence type="ECO:0000256" key="3">
    <source>
        <dbReference type="ARBA" id="ARBA00004721"/>
    </source>
</evidence>
<evidence type="ECO:0000256" key="7">
    <source>
        <dbReference type="ARBA" id="ARBA00022723"/>
    </source>
</evidence>
<comment type="cofactor">
    <cofactor evidence="1 13">
        <name>heme</name>
        <dbReference type="ChEBI" id="CHEBI:30413"/>
    </cofactor>
</comment>
<evidence type="ECO:0000256" key="13">
    <source>
        <dbReference type="PIRSR" id="PIRSR602403-1"/>
    </source>
</evidence>
<comment type="caution">
    <text evidence="14">The sequence shown here is derived from an EMBL/GenBank/DDBJ whole genome shotgun (WGS) entry which is preliminary data.</text>
</comment>
<keyword evidence="10 13" id="KW-0408">Iron</keyword>
<evidence type="ECO:0000256" key="6">
    <source>
        <dbReference type="ARBA" id="ARBA00022692"/>
    </source>
</evidence>